<proteinExistence type="predicted"/>
<dbReference type="WBParaSite" id="MCU_005887-RA">
    <property type="protein sequence ID" value="MCU_005887-RA"/>
    <property type="gene ID" value="MCU_005887"/>
</dbReference>
<evidence type="ECO:0000313" key="1">
    <source>
        <dbReference type="WBParaSite" id="MCU_005887-RA"/>
    </source>
</evidence>
<accession>A0A5K3F6S9</accession>
<reference evidence="1" key="1">
    <citation type="submission" date="2019-11" db="UniProtKB">
        <authorList>
            <consortium name="WormBaseParasite"/>
        </authorList>
    </citation>
    <scope>IDENTIFICATION</scope>
</reference>
<sequence length="106" mass="11618">MACLTVLDMIPCVCLFISKSSLYAEVSSFPGSVFNSDARTHLQTRRFLAIVLVGFGGGDVCLCGRVCVITIRHAFEAHIISRFTFDFITCVSFVRCSKSIIMAKGL</sequence>
<protein>
    <submittedName>
        <fullName evidence="1">Secreted protein</fullName>
    </submittedName>
</protein>
<dbReference type="AlphaFoldDB" id="A0A5K3F6S9"/>
<organism evidence="1">
    <name type="scientific">Mesocestoides corti</name>
    <name type="common">Flatworm</name>
    <dbReference type="NCBI Taxonomy" id="53468"/>
    <lineage>
        <taxon>Eukaryota</taxon>
        <taxon>Metazoa</taxon>
        <taxon>Spiralia</taxon>
        <taxon>Lophotrochozoa</taxon>
        <taxon>Platyhelminthes</taxon>
        <taxon>Cestoda</taxon>
        <taxon>Eucestoda</taxon>
        <taxon>Cyclophyllidea</taxon>
        <taxon>Mesocestoididae</taxon>
        <taxon>Mesocestoides</taxon>
    </lineage>
</organism>
<name>A0A5K3F6S9_MESCO</name>